<dbReference type="InterPro" id="IPR050109">
    <property type="entry name" value="HTH-type_TetR-like_transc_reg"/>
</dbReference>
<dbReference type="EMBL" id="VJZC01000784">
    <property type="protein sequence ID" value="MPY64378.1"/>
    <property type="molecule type" value="Genomic_DNA"/>
</dbReference>
<dbReference type="Proteomes" id="UP000400924">
    <property type="component" value="Unassembled WGS sequence"/>
</dbReference>
<dbReference type="InterPro" id="IPR009057">
    <property type="entry name" value="Homeodomain-like_sf"/>
</dbReference>
<feature type="DNA-binding region" description="H-T-H motif" evidence="4">
    <location>
        <begin position="76"/>
        <end position="95"/>
    </location>
</feature>
<dbReference type="InterPro" id="IPR001647">
    <property type="entry name" value="HTH_TetR"/>
</dbReference>
<dbReference type="PANTHER" id="PTHR30055">
    <property type="entry name" value="HTH-TYPE TRANSCRIPTIONAL REGULATOR RUTR"/>
    <property type="match status" value="1"/>
</dbReference>
<keyword evidence="3" id="KW-0804">Transcription</keyword>
<protein>
    <submittedName>
        <fullName evidence="6">TetR family transcriptional regulator</fullName>
    </submittedName>
</protein>
<dbReference type="GO" id="GO:0003700">
    <property type="term" value="F:DNA-binding transcription factor activity"/>
    <property type="evidence" value="ECO:0007669"/>
    <property type="project" value="TreeGrafter"/>
</dbReference>
<organism evidence="6 7">
    <name type="scientific">Streptomyces spongiae</name>
    <dbReference type="NCBI Taxonomy" id="565072"/>
    <lineage>
        <taxon>Bacteria</taxon>
        <taxon>Bacillati</taxon>
        <taxon>Actinomycetota</taxon>
        <taxon>Actinomycetes</taxon>
        <taxon>Kitasatosporales</taxon>
        <taxon>Streptomycetaceae</taxon>
        <taxon>Streptomyces</taxon>
    </lineage>
</organism>
<dbReference type="Gene3D" id="1.10.357.10">
    <property type="entry name" value="Tetracycline Repressor, domain 2"/>
    <property type="match status" value="1"/>
</dbReference>
<gene>
    <name evidence="6" type="ORF">FNH08_46685</name>
</gene>
<dbReference type="SUPFAM" id="SSF46689">
    <property type="entry name" value="Homeodomain-like"/>
    <property type="match status" value="1"/>
</dbReference>
<dbReference type="Pfam" id="PF17754">
    <property type="entry name" value="TetR_C_14"/>
    <property type="match status" value="1"/>
</dbReference>
<accession>A0A5N8XZ25</accession>
<evidence type="ECO:0000256" key="2">
    <source>
        <dbReference type="ARBA" id="ARBA00023125"/>
    </source>
</evidence>
<evidence type="ECO:0000256" key="3">
    <source>
        <dbReference type="ARBA" id="ARBA00023163"/>
    </source>
</evidence>
<evidence type="ECO:0000259" key="5">
    <source>
        <dbReference type="PROSITE" id="PS50977"/>
    </source>
</evidence>
<name>A0A5N8XZ25_9ACTN</name>
<dbReference type="InterPro" id="IPR041347">
    <property type="entry name" value="MftR_C"/>
</dbReference>
<reference evidence="6 7" key="1">
    <citation type="submission" date="2019-07" db="EMBL/GenBank/DDBJ databases">
        <title>New species of Amycolatopsis and Streptomyces.</title>
        <authorList>
            <person name="Duangmal K."/>
            <person name="Teo W.F.A."/>
            <person name="Lipun K."/>
        </authorList>
    </citation>
    <scope>NUCLEOTIDE SEQUENCE [LARGE SCALE GENOMIC DNA]</scope>
    <source>
        <strain evidence="6 7">NBRC 106415</strain>
    </source>
</reference>
<keyword evidence="7" id="KW-1185">Reference proteome</keyword>
<keyword evidence="1" id="KW-0805">Transcription regulation</keyword>
<comment type="caution">
    <text evidence="6">The sequence shown here is derived from an EMBL/GenBank/DDBJ whole genome shotgun (WGS) entry which is preliminary data.</text>
</comment>
<dbReference type="PRINTS" id="PR00455">
    <property type="entry name" value="HTHTETR"/>
</dbReference>
<dbReference type="PANTHER" id="PTHR30055:SF234">
    <property type="entry name" value="HTH-TYPE TRANSCRIPTIONAL REGULATOR BETI"/>
    <property type="match status" value="1"/>
</dbReference>
<dbReference type="Gene3D" id="1.10.10.60">
    <property type="entry name" value="Homeodomain-like"/>
    <property type="match status" value="1"/>
</dbReference>
<dbReference type="Pfam" id="PF00440">
    <property type="entry name" value="TetR_N"/>
    <property type="match status" value="1"/>
</dbReference>
<evidence type="ECO:0000256" key="4">
    <source>
        <dbReference type="PROSITE-ProRule" id="PRU00335"/>
    </source>
</evidence>
<evidence type="ECO:0000256" key="1">
    <source>
        <dbReference type="ARBA" id="ARBA00023015"/>
    </source>
</evidence>
<evidence type="ECO:0000313" key="7">
    <source>
        <dbReference type="Proteomes" id="UP000400924"/>
    </source>
</evidence>
<dbReference type="OrthoDB" id="8688418at2"/>
<sequence>MRSHVSQPEHTLECATTCPCADDRHLSATPVPDTARRLPEAERRLSLRERKKLKTRTAIRDATYRLIKEQGYETTTVEQIAEEAEVSPSTVFRYFPTKEDIVLTAEYDPLMEDLLRSRPADEPVLESLRWSIRQSLALAVADTPDFEDNEMRIRLGLMASVPALRSRMMETMSVTGGLLCRALAERTGRDEDDLEVRVYAMGLMGALLEAMIYWAEHDYQDDLMDVVDRTLATFQNLPRTS</sequence>
<dbReference type="AlphaFoldDB" id="A0A5N8XZ25"/>
<proteinExistence type="predicted"/>
<keyword evidence="2 4" id="KW-0238">DNA-binding</keyword>
<evidence type="ECO:0000313" key="6">
    <source>
        <dbReference type="EMBL" id="MPY64378.1"/>
    </source>
</evidence>
<feature type="domain" description="HTH tetR-type" evidence="5">
    <location>
        <begin position="53"/>
        <end position="113"/>
    </location>
</feature>
<dbReference type="GO" id="GO:0000976">
    <property type="term" value="F:transcription cis-regulatory region binding"/>
    <property type="evidence" value="ECO:0007669"/>
    <property type="project" value="TreeGrafter"/>
</dbReference>
<dbReference type="PROSITE" id="PS50977">
    <property type="entry name" value="HTH_TETR_2"/>
    <property type="match status" value="1"/>
</dbReference>